<dbReference type="Pfam" id="PF02537">
    <property type="entry name" value="CRCB"/>
    <property type="match status" value="1"/>
</dbReference>
<sequence length="125" mass="13265">MQTWLYVAAGGAIGASLRFGIAELMALLLGRHFPYGTLLVNVIGSFIMGVAYALISHSHVVEHPMKPLLMVGILGALTTFSSFALDTVVLAQHGAYLKALLNIVLNLSLCLAMVVLGMQLVASRV</sequence>
<dbReference type="PANTHER" id="PTHR28259:SF1">
    <property type="entry name" value="FLUORIDE EXPORT PROTEIN 1-RELATED"/>
    <property type="match status" value="1"/>
</dbReference>
<dbReference type="EMBL" id="JAZDDP010000015">
    <property type="protein sequence ID" value="MEL3921591.1"/>
    <property type="molecule type" value="Genomic_DNA"/>
</dbReference>
<comment type="catalytic activity">
    <reaction evidence="11">
        <text>fluoride(in) = fluoride(out)</text>
        <dbReference type="Rhea" id="RHEA:76159"/>
        <dbReference type="ChEBI" id="CHEBI:17051"/>
    </reaction>
    <physiologicalReaction direction="left-to-right" evidence="11">
        <dbReference type="Rhea" id="RHEA:76160"/>
    </physiologicalReaction>
</comment>
<feature type="binding site" evidence="12">
    <location>
        <position position="75"/>
    </location>
    <ligand>
        <name>Na(+)</name>
        <dbReference type="ChEBI" id="CHEBI:29101"/>
        <note>structural</note>
    </ligand>
</feature>
<comment type="caution">
    <text evidence="13">The sequence shown here is derived from an EMBL/GenBank/DDBJ whole genome shotgun (WGS) entry which is preliminary data.</text>
</comment>
<evidence type="ECO:0000256" key="2">
    <source>
        <dbReference type="ARBA" id="ARBA00022475"/>
    </source>
</evidence>
<keyword evidence="7 12" id="KW-0406">Ion transport</keyword>
<dbReference type="InterPro" id="IPR003691">
    <property type="entry name" value="FluC"/>
</dbReference>
<dbReference type="AlphaFoldDB" id="A0A175VEY3"/>
<dbReference type="GO" id="GO:0046872">
    <property type="term" value="F:metal ion binding"/>
    <property type="evidence" value="ECO:0007669"/>
    <property type="project" value="UniProtKB-KW"/>
</dbReference>
<keyword evidence="16" id="KW-1185">Reference proteome</keyword>
<evidence type="ECO:0000256" key="5">
    <source>
        <dbReference type="ARBA" id="ARBA00022989"/>
    </source>
</evidence>
<protein>
    <recommendedName>
        <fullName evidence="12">Fluoride-specific ion channel FluC</fullName>
    </recommendedName>
</protein>
<keyword evidence="6 12" id="KW-0915">Sodium</keyword>
<evidence type="ECO:0000313" key="15">
    <source>
        <dbReference type="Proteomes" id="UP000078435"/>
    </source>
</evidence>
<dbReference type="NCBIfam" id="TIGR00494">
    <property type="entry name" value="crcB"/>
    <property type="match status" value="1"/>
</dbReference>
<reference evidence="14 16" key="2">
    <citation type="submission" date="2024-01" db="EMBL/GenBank/DDBJ databases">
        <title>Horizontal gene transfer in Aeromonas trota.</title>
        <authorList>
            <person name="Otero Olarra J.E."/>
            <person name="Perez Valdespino A."/>
        </authorList>
    </citation>
    <scope>NUCLEOTIDE SEQUENCE [LARGE SCALE GENOMIC DNA]</scope>
    <source>
        <strain evidence="14 16">9.1</strain>
    </source>
</reference>
<gene>
    <name evidence="12" type="primary">fluC</name>
    <name evidence="12 14" type="synonym">crcB</name>
    <name evidence="13" type="ORF">LCR_00025</name>
    <name evidence="14" type="ORF">V1482_19475</name>
</gene>
<accession>A0A175VEY3</accession>
<keyword evidence="12" id="KW-0813">Transport</keyword>
<dbReference type="GO" id="GO:0005886">
    <property type="term" value="C:plasma membrane"/>
    <property type="evidence" value="ECO:0007669"/>
    <property type="project" value="UniProtKB-SubCell"/>
</dbReference>
<dbReference type="HAMAP" id="MF_00454">
    <property type="entry name" value="FluC"/>
    <property type="match status" value="1"/>
</dbReference>
<reference evidence="13 15" key="1">
    <citation type="submission" date="2016-02" db="EMBL/GenBank/DDBJ databases">
        <title>Draft genome sequence of Aeromonas trota strain 1999lcr isolated from cerebrospinal fluid (CSF).</title>
        <authorList>
            <person name="Dallagassa C.B."/>
            <person name="Prediger K.C."/>
            <person name="Weiss V.A."/>
            <person name="Assis F.E."/>
            <person name="Baura V."/>
            <person name="Cruz L.M."/>
            <person name="Souza E.M."/>
            <person name="Pedrosa F.O."/>
            <person name="Fadel-Picheth C.M."/>
        </authorList>
    </citation>
    <scope>NUCLEOTIDE SEQUENCE [LARGE SCALE GENOMIC DNA]</scope>
    <source>
        <strain evidence="13 15">1999lcr</strain>
    </source>
</reference>
<keyword evidence="8 12" id="KW-0472">Membrane</keyword>
<evidence type="ECO:0000256" key="3">
    <source>
        <dbReference type="ARBA" id="ARBA00022519"/>
    </source>
</evidence>
<dbReference type="STRING" id="29489.VL01_16460"/>
<evidence type="ECO:0000313" key="16">
    <source>
        <dbReference type="Proteomes" id="UP001491613"/>
    </source>
</evidence>
<organism evidence="13 15">
    <name type="scientific">Aeromonas enteropelogenes</name>
    <name type="common">Aeromonas trota</name>
    <dbReference type="NCBI Taxonomy" id="29489"/>
    <lineage>
        <taxon>Bacteria</taxon>
        <taxon>Pseudomonadati</taxon>
        <taxon>Pseudomonadota</taxon>
        <taxon>Gammaproteobacteria</taxon>
        <taxon>Aeromonadales</taxon>
        <taxon>Aeromonadaceae</taxon>
        <taxon>Aeromonas</taxon>
    </lineage>
</organism>
<evidence type="ECO:0000256" key="1">
    <source>
        <dbReference type="ARBA" id="ARBA00004651"/>
    </source>
</evidence>
<comment type="function">
    <text evidence="12">Fluoride-specific ion channel. Important for reducing fluoride concentration in the cell, thus reducing its toxicity.</text>
</comment>
<keyword evidence="9 12" id="KW-0407">Ion channel</keyword>
<evidence type="ECO:0000313" key="14">
    <source>
        <dbReference type="EMBL" id="MEL3921591.1"/>
    </source>
</evidence>
<dbReference type="GO" id="GO:0062054">
    <property type="term" value="F:fluoride channel activity"/>
    <property type="evidence" value="ECO:0007669"/>
    <property type="project" value="UniProtKB-UniRule"/>
</dbReference>
<keyword evidence="5 12" id="KW-1133">Transmembrane helix</keyword>
<dbReference type="EMBL" id="JMGO02000011">
    <property type="protein sequence ID" value="KXU79235.1"/>
    <property type="molecule type" value="Genomic_DNA"/>
</dbReference>
<feature type="transmembrane region" description="Helical" evidence="12">
    <location>
        <begin position="6"/>
        <end position="28"/>
    </location>
</feature>
<keyword evidence="4 12" id="KW-0812">Transmembrane</keyword>
<evidence type="ECO:0000256" key="11">
    <source>
        <dbReference type="ARBA" id="ARBA00035585"/>
    </source>
</evidence>
<feature type="transmembrane region" description="Helical" evidence="12">
    <location>
        <begin position="103"/>
        <end position="122"/>
    </location>
</feature>
<dbReference type="PANTHER" id="PTHR28259">
    <property type="entry name" value="FLUORIDE EXPORT PROTEIN 1-RELATED"/>
    <property type="match status" value="1"/>
</dbReference>
<dbReference type="Proteomes" id="UP000078435">
    <property type="component" value="Unassembled WGS sequence"/>
</dbReference>
<proteinExistence type="inferred from homology"/>
<keyword evidence="2 12" id="KW-1003">Cell membrane</keyword>
<evidence type="ECO:0000256" key="8">
    <source>
        <dbReference type="ARBA" id="ARBA00023136"/>
    </source>
</evidence>
<comment type="activity regulation">
    <text evidence="12">Na(+) is not transported, but it plays an essential structural role and its presence is essential for fluoride channel function.</text>
</comment>
<feature type="transmembrane region" description="Helical" evidence="12">
    <location>
        <begin position="67"/>
        <end position="91"/>
    </location>
</feature>
<evidence type="ECO:0000313" key="13">
    <source>
        <dbReference type="EMBL" id="KXU79235.1"/>
    </source>
</evidence>
<dbReference type="RefSeq" id="WP_026456303.1">
    <property type="nucleotide sequence ID" value="NZ_CDCG01000027.1"/>
</dbReference>
<dbReference type="Proteomes" id="UP001491613">
    <property type="component" value="Unassembled WGS sequence"/>
</dbReference>
<evidence type="ECO:0000256" key="6">
    <source>
        <dbReference type="ARBA" id="ARBA00023053"/>
    </source>
</evidence>
<feature type="transmembrane region" description="Helical" evidence="12">
    <location>
        <begin position="35"/>
        <end position="55"/>
    </location>
</feature>
<keyword evidence="12" id="KW-0479">Metal-binding</keyword>
<comment type="subcellular location">
    <subcellularLocation>
        <location evidence="1 12">Cell membrane</location>
        <topology evidence="1 12">Multi-pass membrane protein</topology>
    </subcellularLocation>
</comment>
<evidence type="ECO:0000256" key="4">
    <source>
        <dbReference type="ARBA" id="ARBA00022692"/>
    </source>
</evidence>
<evidence type="ECO:0000256" key="9">
    <source>
        <dbReference type="ARBA" id="ARBA00023303"/>
    </source>
</evidence>
<feature type="binding site" evidence="12">
    <location>
        <position position="78"/>
    </location>
    <ligand>
        <name>Na(+)</name>
        <dbReference type="ChEBI" id="CHEBI:29101"/>
        <note>structural</note>
    </ligand>
</feature>
<evidence type="ECO:0000256" key="12">
    <source>
        <dbReference type="HAMAP-Rule" id="MF_00454"/>
    </source>
</evidence>
<evidence type="ECO:0000256" key="10">
    <source>
        <dbReference type="ARBA" id="ARBA00035120"/>
    </source>
</evidence>
<evidence type="ECO:0000256" key="7">
    <source>
        <dbReference type="ARBA" id="ARBA00023065"/>
    </source>
</evidence>
<name>A0A175VEY3_AEREN</name>
<dbReference type="OrthoDB" id="9806299at2"/>
<dbReference type="GO" id="GO:0140114">
    <property type="term" value="P:cellular detoxification of fluoride"/>
    <property type="evidence" value="ECO:0007669"/>
    <property type="project" value="UniProtKB-UniRule"/>
</dbReference>
<comment type="similarity">
    <text evidence="10 12">Belongs to the fluoride channel Fluc/FEX (TC 1.A.43) family.</text>
</comment>
<keyword evidence="3" id="KW-0997">Cell inner membrane</keyword>